<protein>
    <submittedName>
        <fullName evidence="1">Uncharacterized protein</fullName>
    </submittedName>
</protein>
<dbReference type="Proteomes" id="UP000235371">
    <property type="component" value="Unassembled WGS sequence"/>
</dbReference>
<gene>
    <name evidence="1" type="ORF">K444DRAFT_259643</name>
</gene>
<dbReference type="RefSeq" id="XP_024727035.1">
    <property type="nucleotide sequence ID" value="XM_024871392.1"/>
</dbReference>
<accession>A0A2J6SH78</accession>
<dbReference type="GeneID" id="36579474"/>
<dbReference type="OrthoDB" id="10550059at2759"/>
<dbReference type="InParanoid" id="A0A2J6SH78"/>
<sequence length="176" mass="19632">MAVSDHDPKAPYLSFSMSCIYLPRLSRGYCECEKWSLLATIQHQCNSANLFPGTRDALHPPWRGVLGNRHPLHPPQRPFCWNTLAAHPVIPPPTLPTNLHLGHQISLPHPTNTGLPPPHLWTSHVQPWRCFVEPFGRRCIKTSLAALQKGPSGSRVLEGDSRVCNPGCLSLPRLPR</sequence>
<reference evidence="1 2" key="1">
    <citation type="submission" date="2016-04" db="EMBL/GenBank/DDBJ databases">
        <title>A degradative enzymes factory behind the ericoid mycorrhizal symbiosis.</title>
        <authorList>
            <consortium name="DOE Joint Genome Institute"/>
            <person name="Martino E."/>
            <person name="Morin E."/>
            <person name="Grelet G."/>
            <person name="Kuo A."/>
            <person name="Kohler A."/>
            <person name="Daghino S."/>
            <person name="Barry K."/>
            <person name="Choi C."/>
            <person name="Cichocki N."/>
            <person name="Clum A."/>
            <person name="Copeland A."/>
            <person name="Hainaut M."/>
            <person name="Haridas S."/>
            <person name="Labutti K."/>
            <person name="Lindquist E."/>
            <person name="Lipzen A."/>
            <person name="Khouja H.-R."/>
            <person name="Murat C."/>
            <person name="Ohm R."/>
            <person name="Olson A."/>
            <person name="Spatafora J."/>
            <person name="Veneault-Fourrey C."/>
            <person name="Henrissat B."/>
            <person name="Grigoriev I."/>
            <person name="Martin F."/>
            <person name="Perotto S."/>
        </authorList>
    </citation>
    <scope>NUCLEOTIDE SEQUENCE [LARGE SCALE GENOMIC DNA]</scope>
    <source>
        <strain evidence="1 2">E</strain>
    </source>
</reference>
<proteinExistence type="predicted"/>
<dbReference type="AlphaFoldDB" id="A0A2J6SH78"/>
<dbReference type="EMBL" id="KZ613913">
    <property type="protein sequence ID" value="PMD50131.1"/>
    <property type="molecule type" value="Genomic_DNA"/>
</dbReference>
<evidence type="ECO:0000313" key="2">
    <source>
        <dbReference type="Proteomes" id="UP000235371"/>
    </source>
</evidence>
<organism evidence="1 2">
    <name type="scientific">Hyaloscypha bicolor E</name>
    <dbReference type="NCBI Taxonomy" id="1095630"/>
    <lineage>
        <taxon>Eukaryota</taxon>
        <taxon>Fungi</taxon>
        <taxon>Dikarya</taxon>
        <taxon>Ascomycota</taxon>
        <taxon>Pezizomycotina</taxon>
        <taxon>Leotiomycetes</taxon>
        <taxon>Helotiales</taxon>
        <taxon>Hyaloscyphaceae</taxon>
        <taxon>Hyaloscypha</taxon>
        <taxon>Hyaloscypha bicolor</taxon>
    </lineage>
</organism>
<keyword evidence="2" id="KW-1185">Reference proteome</keyword>
<evidence type="ECO:0000313" key="1">
    <source>
        <dbReference type="EMBL" id="PMD50131.1"/>
    </source>
</evidence>
<name>A0A2J6SH78_9HELO</name>